<sequence length="57" mass="6539">MQILGSYRYNLRSPPKDHSLTYGPCCGSVVHHCSPSQKPSLENWLSLDPRTYLRYVS</sequence>
<keyword evidence="2" id="KW-1185">Reference proteome</keyword>
<evidence type="ECO:0000313" key="1">
    <source>
        <dbReference type="EMBL" id="WMV44982.1"/>
    </source>
</evidence>
<proteinExistence type="predicted"/>
<gene>
    <name evidence="1" type="ORF">MTR67_038367</name>
</gene>
<reference evidence="1" key="1">
    <citation type="submission" date="2023-08" db="EMBL/GenBank/DDBJ databases">
        <title>A de novo genome assembly of Solanum verrucosum Schlechtendal, a Mexican diploid species geographically isolated from the other diploid A-genome species in potato relatives.</title>
        <authorList>
            <person name="Hosaka K."/>
        </authorList>
    </citation>
    <scope>NUCLEOTIDE SEQUENCE</scope>
    <source>
        <tissue evidence="1">Young leaves</tissue>
    </source>
</reference>
<dbReference type="Proteomes" id="UP001234989">
    <property type="component" value="Chromosome 9"/>
</dbReference>
<dbReference type="EMBL" id="CP133620">
    <property type="protein sequence ID" value="WMV44982.1"/>
    <property type="molecule type" value="Genomic_DNA"/>
</dbReference>
<accession>A0AAF0UFD4</accession>
<name>A0AAF0UFD4_SOLVR</name>
<evidence type="ECO:0000313" key="2">
    <source>
        <dbReference type="Proteomes" id="UP001234989"/>
    </source>
</evidence>
<organism evidence="1 2">
    <name type="scientific">Solanum verrucosum</name>
    <dbReference type="NCBI Taxonomy" id="315347"/>
    <lineage>
        <taxon>Eukaryota</taxon>
        <taxon>Viridiplantae</taxon>
        <taxon>Streptophyta</taxon>
        <taxon>Embryophyta</taxon>
        <taxon>Tracheophyta</taxon>
        <taxon>Spermatophyta</taxon>
        <taxon>Magnoliopsida</taxon>
        <taxon>eudicotyledons</taxon>
        <taxon>Gunneridae</taxon>
        <taxon>Pentapetalae</taxon>
        <taxon>asterids</taxon>
        <taxon>lamiids</taxon>
        <taxon>Solanales</taxon>
        <taxon>Solanaceae</taxon>
        <taxon>Solanoideae</taxon>
        <taxon>Solaneae</taxon>
        <taxon>Solanum</taxon>
    </lineage>
</organism>
<protein>
    <submittedName>
        <fullName evidence="1">Uncharacterized protein</fullName>
    </submittedName>
</protein>
<dbReference type="AlphaFoldDB" id="A0AAF0UFD4"/>